<dbReference type="EMBL" id="CP065053">
    <property type="protein sequence ID" value="QPI48313.1"/>
    <property type="molecule type" value="Genomic_DNA"/>
</dbReference>
<accession>A0AA48WAU3</accession>
<organism evidence="1 2">
    <name type="scientific">Massilia antarctica</name>
    <dbReference type="NCBI Taxonomy" id="2765360"/>
    <lineage>
        <taxon>Bacteria</taxon>
        <taxon>Pseudomonadati</taxon>
        <taxon>Pseudomonadota</taxon>
        <taxon>Betaproteobacteria</taxon>
        <taxon>Burkholderiales</taxon>
        <taxon>Oxalobacteraceae</taxon>
        <taxon>Telluria group</taxon>
        <taxon>Massilia</taxon>
    </lineage>
</organism>
<evidence type="ECO:0000313" key="1">
    <source>
        <dbReference type="EMBL" id="QPI48313.1"/>
    </source>
</evidence>
<evidence type="ECO:0000313" key="2">
    <source>
        <dbReference type="Proteomes" id="UP000662888"/>
    </source>
</evidence>
<protein>
    <submittedName>
        <fullName evidence="1">Uncharacterized protein</fullName>
    </submittedName>
</protein>
<keyword evidence="2" id="KW-1185">Reference proteome</keyword>
<sequence length="170" mass="18473">MNTIDLNADIVPGKGAAGFHLGAHLTQIRSIFARVMRWDSARLTLREAVAQCDGWLQASVAASSNGERSGHTFYYRRGAVELHFNAHGTLATIAVFKGYTGVLFGKIRVGDELANVTDFCDLFFDEDEDMHYPTGSALPGLGFGAEFEPLARAPSQRIFGIYIFSQPAAA</sequence>
<proteinExistence type="predicted"/>
<dbReference type="RefSeq" id="WP_206087945.1">
    <property type="nucleotide sequence ID" value="NZ_CP065053.1"/>
</dbReference>
<reference evidence="1 2" key="1">
    <citation type="submission" date="2020-11" db="EMBL/GenBank/DDBJ databases">
        <authorList>
            <person name="Sun Q."/>
        </authorList>
    </citation>
    <scope>NUCLEOTIDE SEQUENCE [LARGE SCALE GENOMIC DNA]</scope>
    <source>
        <strain evidence="1 2">P8398</strain>
    </source>
</reference>
<dbReference type="Proteomes" id="UP000662888">
    <property type="component" value="Chromosome"/>
</dbReference>
<name>A0AA48WAU3_9BURK</name>
<gene>
    <name evidence="1" type="ORF">IV454_22600</name>
</gene>